<feature type="transmembrane region" description="Helical" evidence="1">
    <location>
        <begin position="264"/>
        <end position="289"/>
    </location>
</feature>
<dbReference type="KEGG" id="rcf:Poly24_17180"/>
<keyword evidence="1" id="KW-0472">Membrane</keyword>
<keyword evidence="3" id="KW-1185">Reference proteome</keyword>
<proteinExistence type="predicted"/>
<organism evidence="2 3">
    <name type="scientific">Rosistilla carotiformis</name>
    <dbReference type="NCBI Taxonomy" id="2528017"/>
    <lineage>
        <taxon>Bacteria</taxon>
        <taxon>Pseudomonadati</taxon>
        <taxon>Planctomycetota</taxon>
        <taxon>Planctomycetia</taxon>
        <taxon>Pirellulales</taxon>
        <taxon>Pirellulaceae</taxon>
        <taxon>Rosistilla</taxon>
    </lineage>
</organism>
<dbReference type="Proteomes" id="UP000315082">
    <property type="component" value="Chromosome"/>
</dbReference>
<keyword evidence="1" id="KW-1133">Transmembrane helix</keyword>
<reference evidence="2 3" key="1">
    <citation type="submission" date="2019-02" db="EMBL/GenBank/DDBJ databases">
        <title>Deep-cultivation of Planctomycetes and their phenomic and genomic characterization uncovers novel biology.</title>
        <authorList>
            <person name="Wiegand S."/>
            <person name="Jogler M."/>
            <person name="Boedeker C."/>
            <person name="Pinto D."/>
            <person name="Vollmers J."/>
            <person name="Rivas-Marin E."/>
            <person name="Kohn T."/>
            <person name="Peeters S.H."/>
            <person name="Heuer A."/>
            <person name="Rast P."/>
            <person name="Oberbeckmann S."/>
            <person name="Bunk B."/>
            <person name="Jeske O."/>
            <person name="Meyerdierks A."/>
            <person name="Storesund J.E."/>
            <person name="Kallscheuer N."/>
            <person name="Luecker S."/>
            <person name="Lage O.M."/>
            <person name="Pohl T."/>
            <person name="Merkel B.J."/>
            <person name="Hornburger P."/>
            <person name="Mueller R.-W."/>
            <person name="Bruemmer F."/>
            <person name="Labrenz M."/>
            <person name="Spormann A.M."/>
            <person name="Op den Camp H."/>
            <person name="Overmann J."/>
            <person name="Amann R."/>
            <person name="Jetten M.S.M."/>
            <person name="Mascher T."/>
            <person name="Medema M.H."/>
            <person name="Devos D.P."/>
            <person name="Kaster A.-K."/>
            <person name="Ovreas L."/>
            <person name="Rohde M."/>
            <person name="Galperin M.Y."/>
            <person name="Jogler C."/>
        </authorList>
    </citation>
    <scope>NUCLEOTIDE SEQUENCE [LARGE SCALE GENOMIC DNA]</scope>
    <source>
        <strain evidence="2 3">Poly24</strain>
    </source>
</reference>
<evidence type="ECO:0000313" key="2">
    <source>
        <dbReference type="EMBL" id="QDV68012.1"/>
    </source>
</evidence>
<sequence length="294" mass="33343">MHQRMTQQNDASLIQFTVRVIHDDGTSILHNTLDDFNNYNEVRPVCSKAAVITWTYLVKFNNKDVPEKQEISVNFDTQRLPFRVPALLARSFYDTSMVRFRIKHTDWTWGADIEGRLSAHLENLLLKESPLKCWLRTNSGRIGTTVGFSTVLLSVACVFAMMRWFAAKQSELLSNPRNVATDTKEELFSRLELVQGALAQGAWFQFTISSFLFLITSVVIGFILGNWVDDSLESAPPSFLRLTNQSEKQRDETLRVTRNSWRRFGLSVVGSVILGILANACFAGLVAYWHSASP</sequence>
<protein>
    <submittedName>
        <fullName evidence="2">Uncharacterized protein</fullName>
    </submittedName>
</protein>
<feature type="transmembrane region" description="Helical" evidence="1">
    <location>
        <begin position="146"/>
        <end position="166"/>
    </location>
</feature>
<evidence type="ECO:0000256" key="1">
    <source>
        <dbReference type="SAM" id="Phobius"/>
    </source>
</evidence>
<dbReference type="EMBL" id="CP036348">
    <property type="protein sequence ID" value="QDV68012.1"/>
    <property type="molecule type" value="Genomic_DNA"/>
</dbReference>
<dbReference type="AlphaFoldDB" id="A0A518JR46"/>
<feature type="transmembrane region" description="Helical" evidence="1">
    <location>
        <begin position="202"/>
        <end position="224"/>
    </location>
</feature>
<gene>
    <name evidence="2" type="ORF">Poly24_17180</name>
</gene>
<accession>A0A518JR46</accession>
<evidence type="ECO:0000313" key="3">
    <source>
        <dbReference type="Proteomes" id="UP000315082"/>
    </source>
</evidence>
<keyword evidence="1" id="KW-0812">Transmembrane</keyword>
<name>A0A518JR46_9BACT</name>